<sequence length="532" mass="57938">MTPRSLLLISATAIAGWATGAIIREDTPVAAGSTAELPSPASERAVARKPPLEATVPPPSMTPLRSTDTLETLKPLRGGDLHARLALWLIDASPEDISAFWDHYRSTLTEEDLRPSNALMAVDGGMGTGRFEISELILYHWMRHDPLAAMAAAKRDHEEYQAWRAWTALDPQAAFDAALADGKRSVEDVARALGIYQASWLRQHLDDLPEEARKIALEANTGNEGDDPGATLRFLAKHGYGFRPDSFAVAIRDDPWAAYDWVEYLAESGNGRQAREQRDEFIRLAGEEHPEVIEALLRTTPEGALKRKMEDSLFRSRLSTDPEGAIQEAMTTKAPALAVDRLGEAGKMLASTDPERAFELAKRMFDTCPDAFDTSITIHHPGGSASYGGTPNQGPAFAKALMEIDPGRVLDLAVAGNDNSTRSSTFSRLLDDWSKMDPQGLSTWADGQSDENVHDAALYPLLMESQERGDFAGALSTISRIQGSHRAHYTASTFTSWVEGDPAAAAEWLKGSGLPAAEVETLRKKLPTSPEP</sequence>
<dbReference type="EMBL" id="JBBUKT010000002">
    <property type="protein sequence ID" value="MEK7950207.1"/>
    <property type="molecule type" value="Genomic_DNA"/>
</dbReference>
<proteinExistence type="predicted"/>
<protein>
    <recommendedName>
        <fullName evidence="4">DUF4034 domain-containing protein</fullName>
    </recommendedName>
</protein>
<reference evidence="2 3" key="1">
    <citation type="submission" date="2024-04" db="EMBL/GenBank/DDBJ databases">
        <title>Luteolibacter sp. isolated from soil.</title>
        <authorList>
            <person name="An J."/>
        </authorList>
    </citation>
    <scope>NUCLEOTIDE SEQUENCE [LARGE SCALE GENOMIC DNA]</scope>
    <source>
        <strain evidence="2 3">Y139</strain>
    </source>
</reference>
<evidence type="ECO:0008006" key="4">
    <source>
        <dbReference type="Google" id="ProtNLM"/>
    </source>
</evidence>
<feature type="region of interest" description="Disordered" evidence="1">
    <location>
        <begin position="33"/>
        <end position="66"/>
    </location>
</feature>
<dbReference type="RefSeq" id="WP_341403642.1">
    <property type="nucleotide sequence ID" value="NZ_JBBUKT010000002.1"/>
</dbReference>
<organism evidence="2 3">
    <name type="scientific">Luteolibacter soli</name>
    <dbReference type="NCBI Taxonomy" id="3135280"/>
    <lineage>
        <taxon>Bacteria</taxon>
        <taxon>Pseudomonadati</taxon>
        <taxon>Verrucomicrobiota</taxon>
        <taxon>Verrucomicrobiia</taxon>
        <taxon>Verrucomicrobiales</taxon>
        <taxon>Verrucomicrobiaceae</taxon>
        <taxon>Luteolibacter</taxon>
    </lineage>
</organism>
<gene>
    <name evidence="2" type="ORF">WKV53_06860</name>
</gene>
<dbReference type="Proteomes" id="UP001371305">
    <property type="component" value="Unassembled WGS sequence"/>
</dbReference>
<comment type="caution">
    <text evidence="2">The sequence shown here is derived from an EMBL/GenBank/DDBJ whole genome shotgun (WGS) entry which is preliminary data.</text>
</comment>
<keyword evidence="3" id="KW-1185">Reference proteome</keyword>
<evidence type="ECO:0000256" key="1">
    <source>
        <dbReference type="SAM" id="MobiDB-lite"/>
    </source>
</evidence>
<evidence type="ECO:0000313" key="3">
    <source>
        <dbReference type="Proteomes" id="UP001371305"/>
    </source>
</evidence>
<evidence type="ECO:0000313" key="2">
    <source>
        <dbReference type="EMBL" id="MEK7950207.1"/>
    </source>
</evidence>
<name>A0ABU9AT12_9BACT</name>
<accession>A0ABU9AT12</accession>